<reference evidence="1" key="1">
    <citation type="submission" date="2021-01" db="EMBL/GenBank/DDBJ databases">
        <authorList>
            <consortium name="Genoscope - CEA"/>
            <person name="William W."/>
        </authorList>
    </citation>
    <scope>NUCLEOTIDE SEQUENCE</scope>
</reference>
<organism evidence="1">
    <name type="scientific">Brassica napus</name>
    <name type="common">Rape</name>
    <dbReference type="NCBI Taxonomy" id="3708"/>
    <lineage>
        <taxon>Eukaryota</taxon>
        <taxon>Viridiplantae</taxon>
        <taxon>Streptophyta</taxon>
        <taxon>Embryophyta</taxon>
        <taxon>Tracheophyta</taxon>
        <taxon>Spermatophyta</taxon>
        <taxon>Magnoliopsida</taxon>
        <taxon>eudicotyledons</taxon>
        <taxon>Gunneridae</taxon>
        <taxon>Pentapetalae</taxon>
        <taxon>rosids</taxon>
        <taxon>malvids</taxon>
        <taxon>Brassicales</taxon>
        <taxon>Brassicaceae</taxon>
        <taxon>Brassiceae</taxon>
        <taxon>Brassica</taxon>
    </lineage>
</organism>
<evidence type="ECO:0000313" key="1">
    <source>
        <dbReference type="EMBL" id="CAF2157051.1"/>
    </source>
</evidence>
<dbReference type="Proteomes" id="UP001295469">
    <property type="component" value="Chromosome A07"/>
</dbReference>
<gene>
    <name evidence="1" type="ORF">DARMORV10_A07P02200.1</name>
</gene>
<sequence length="80" mass="9008">MDIVLFSELSVFDLGNDAHVTTHLKECSPSEPHKGFTVKASRKVNDGLALKQFHGRDKDKMESHATLFTHTPVFINIRIC</sequence>
<dbReference type="AlphaFoldDB" id="A0A816Y7F0"/>
<proteinExistence type="predicted"/>
<protein>
    <submittedName>
        <fullName evidence="1">(rape) hypothetical protein</fullName>
    </submittedName>
</protein>
<name>A0A816Y7F0_BRANA</name>
<accession>A0A816Y7F0</accession>
<dbReference type="EMBL" id="HG994361">
    <property type="protein sequence ID" value="CAF2157051.1"/>
    <property type="molecule type" value="Genomic_DNA"/>
</dbReference>